<gene>
    <name evidence="1" type="ORF">PHYPA_022184</name>
</gene>
<keyword evidence="3" id="KW-1185">Reference proteome</keyword>
<reference evidence="2" key="3">
    <citation type="submission" date="2020-12" db="UniProtKB">
        <authorList>
            <consortium name="EnsemblPlants"/>
        </authorList>
    </citation>
    <scope>IDENTIFICATION</scope>
</reference>
<dbReference type="Gramene" id="Pp3c17_16600V3.1">
    <property type="protein sequence ID" value="PAC:32905648.CDS.1"/>
    <property type="gene ID" value="Pp3c17_16600"/>
</dbReference>
<dbReference type="EMBL" id="ABEU02000017">
    <property type="protein sequence ID" value="PNR36333.1"/>
    <property type="molecule type" value="Genomic_DNA"/>
</dbReference>
<evidence type="ECO:0000313" key="2">
    <source>
        <dbReference type="EnsemblPlants" id="PAC:32905648.CDS.1"/>
    </source>
</evidence>
<dbReference type="AlphaFoldDB" id="A0A2K1J483"/>
<sequence>MLFGLASEEWLNPYRHVQGILRDCYKIIVATHIDLSICQVVSVGTGALVRRSVH</sequence>
<evidence type="ECO:0000313" key="3">
    <source>
        <dbReference type="Proteomes" id="UP000006727"/>
    </source>
</evidence>
<dbReference type="InParanoid" id="A0A2K1J483"/>
<dbReference type="EnsemblPlants" id="Pp3c17_16600V3.2">
    <property type="protein sequence ID" value="PAC:32905649.CDS.1"/>
    <property type="gene ID" value="Pp3c17_16600"/>
</dbReference>
<protein>
    <submittedName>
        <fullName evidence="1 2">Uncharacterized protein</fullName>
    </submittedName>
</protein>
<accession>A0A2K1J483</accession>
<dbReference type="Proteomes" id="UP000006727">
    <property type="component" value="Chromosome 17"/>
</dbReference>
<evidence type="ECO:0000313" key="1">
    <source>
        <dbReference type="EMBL" id="PNR36333.1"/>
    </source>
</evidence>
<dbReference type="PaxDb" id="3218-PP1S173_133V6.1"/>
<organism evidence="1">
    <name type="scientific">Physcomitrium patens</name>
    <name type="common">Spreading-leaved earth moss</name>
    <name type="synonym">Physcomitrella patens</name>
    <dbReference type="NCBI Taxonomy" id="3218"/>
    <lineage>
        <taxon>Eukaryota</taxon>
        <taxon>Viridiplantae</taxon>
        <taxon>Streptophyta</taxon>
        <taxon>Embryophyta</taxon>
        <taxon>Bryophyta</taxon>
        <taxon>Bryophytina</taxon>
        <taxon>Bryopsida</taxon>
        <taxon>Funariidae</taxon>
        <taxon>Funariales</taxon>
        <taxon>Funariaceae</taxon>
        <taxon>Physcomitrium</taxon>
    </lineage>
</organism>
<dbReference type="Gramene" id="Pp3c17_16600V3.2">
    <property type="protein sequence ID" value="PAC:32905649.CDS.1"/>
    <property type="gene ID" value="Pp3c17_16600"/>
</dbReference>
<dbReference type="EnsemblPlants" id="Pp3c17_16600V3.1">
    <property type="protein sequence ID" value="PAC:32905648.CDS.1"/>
    <property type="gene ID" value="Pp3c17_16600"/>
</dbReference>
<name>A0A2K1J483_PHYPA</name>
<proteinExistence type="predicted"/>
<reference evidence="1 3" key="1">
    <citation type="journal article" date="2008" name="Science">
        <title>The Physcomitrella genome reveals evolutionary insights into the conquest of land by plants.</title>
        <authorList>
            <person name="Rensing S."/>
            <person name="Lang D."/>
            <person name="Zimmer A."/>
            <person name="Terry A."/>
            <person name="Salamov A."/>
            <person name="Shapiro H."/>
            <person name="Nishiyama T."/>
            <person name="Perroud P.-F."/>
            <person name="Lindquist E."/>
            <person name="Kamisugi Y."/>
            <person name="Tanahashi T."/>
            <person name="Sakakibara K."/>
            <person name="Fujita T."/>
            <person name="Oishi K."/>
            <person name="Shin-I T."/>
            <person name="Kuroki Y."/>
            <person name="Toyoda A."/>
            <person name="Suzuki Y."/>
            <person name="Hashimoto A."/>
            <person name="Yamaguchi K."/>
            <person name="Sugano A."/>
            <person name="Kohara Y."/>
            <person name="Fujiyama A."/>
            <person name="Anterola A."/>
            <person name="Aoki S."/>
            <person name="Ashton N."/>
            <person name="Barbazuk W.B."/>
            <person name="Barker E."/>
            <person name="Bennetzen J."/>
            <person name="Bezanilla M."/>
            <person name="Blankenship R."/>
            <person name="Cho S.H."/>
            <person name="Dutcher S."/>
            <person name="Estelle M."/>
            <person name="Fawcett J.A."/>
            <person name="Gundlach H."/>
            <person name="Hanada K."/>
            <person name="Heyl A."/>
            <person name="Hicks K.A."/>
            <person name="Hugh J."/>
            <person name="Lohr M."/>
            <person name="Mayer K."/>
            <person name="Melkozernov A."/>
            <person name="Murata T."/>
            <person name="Nelson D."/>
            <person name="Pils B."/>
            <person name="Prigge M."/>
            <person name="Reiss B."/>
            <person name="Renner T."/>
            <person name="Rombauts S."/>
            <person name="Rushton P."/>
            <person name="Sanderfoot A."/>
            <person name="Schween G."/>
            <person name="Shiu S.-H."/>
            <person name="Stueber K."/>
            <person name="Theodoulou F.L."/>
            <person name="Tu H."/>
            <person name="Van de Peer Y."/>
            <person name="Verrier P.J."/>
            <person name="Waters E."/>
            <person name="Wood A."/>
            <person name="Yang L."/>
            <person name="Cove D."/>
            <person name="Cuming A."/>
            <person name="Hasebe M."/>
            <person name="Lucas S."/>
            <person name="Mishler D.B."/>
            <person name="Reski R."/>
            <person name="Grigoriev I."/>
            <person name="Quatrano R.S."/>
            <person name="Boore J.L."/>
        </authorList>
    </citation>
    <scope>NUCLEOTIDE SEQUENCE [LARGE SCALE GENOMIC DNA]</scope>
    <source>
        <strain evidence="2 3">cv. Gransden 2004</strain>
    </source>
</reference>
<reference evidence="1 3" key="2">
    <citation type="journal article" date="2018" name="Plant J.">
        <title>The Physcomitrella patens chromosome-scale assembly reveals moss genome structure and evolution.</title>
        <authorList>
            <person name="Lang D."/>
            <person name="Ullrich K.K."/>
            <person name="Murat F."/>
            <person name="Fuchs J."/>
            <person name="Jenkins J."/>
            <person name="Haas F.B."/>
            <person name="Piednoel M."/>
            <person name="Gundlach H."/>
            <person name="Van Bel M."/>
            <person name="Meyberg R."/>
            <person name="Vives C."/>
            <person name="Morata J."/>
            <person name="Symeonidi A."/>
            <person name="Hiss M."/>
            <person name="Muchero W."/>
            <person name="Kamisugi Y."/>
            <person name="Saleh O."/>
            <person name="Blanc G."/>
            <person name="Decker E.L."/>
            <person name="van Gessel N."/>
            <person name="Grimwood J."/>
            <person name="Hayes R.D."/>
            <person name="Graham S.W."/>
            <person name="Gunter L.E."/>
            <person name="McDaniel S.F."/>
            <person name="Hoernstein S.N.W."/>
            <person name="Larsson A."/>
            <person name="Li F.W."/>
            <person name="Perroud P.F."/>
            <person name="Phillips J."/>
            <person name="Ranjan P."/>
            <person name="Rokshar D.S."/>
            <person name="Rothfels C.J."/>
            <person name="Schneider L."/>
            <person name="Shu S."/>
            <person name="Stevenson D.W."/>
            <person name="Thummler F."/>
            <person name="Tillich M."/>
            <person name="Villarreal Aguilar J.C."/>
            <person name="Widiez T."/>
            <person name="Wong G.K."/>
            <person name="Wymore A."/>
            <person name="Zhang Y."/>
            <person name="Zimmer A.D."/>
            <person name="Quatrano R.S."/>
            <person name="Mayer K.F.X."/>
            <person name="Goodstein D."/>
            <person name="Casacuberta J.M."/>
            <person name="Vandepoele K."/>
            <person name="Reski R."/>
            <person name="Cuming A.C."/>
            <person name="Tuskan G.A."/>
            <person name="Maumus F."/>
            <person name="Salse J."/>
            <person name="Schmutz J."/>
            <person name="Rensing S.A."/>
        </authorList>
    </citation>
    <scope>NUCLEOTIDE SEQUENCE [LARGE SCALE GENOMIC DNA]</scope>
    <source>
        <strain evidence="2 3">cv. Gransden 2004</strain>
    </source>
</reference>